<protein>
    <submittedName>
        <fullName evidence="3">Class E sortase</fullName>
    </submittedName>
</protein>
<dbReference type="InterPro" id="IPR005754">
    <property type="entry name" value="Sortase"/>
</dbReference>
<evidence type="ECO:0000313" key="3">
    <source>
        <dbReference type="EMBL" id="TMQ91787.1"/>
    </source>
</evidence>
<dbReference type="NCBIfam" id="TIGR01076">
    <property type="entry name" value="sortase_fam"/>
    <property type="match status" value="1"/>
</dbReference>
<feature type="transmembrane region" description="Helical" evidence="2">
    <location>
        <begin position="48"/>
        <end position="68"/>
    </location>
</feature>
<keyword evidence="1" id="KW-0378">Hydrolase</keyword>
<organism evidence="3 4">
    <name type="scientific">Actinomadura soli</name>
    <dbReference type="NCBI Taxonomy" id="2508997"/>
    <lineage>
        <taxon>Bacteria</taxon>
        <taxon>Bacillati</taxon>
        <taxon>Actinomycetota</taxon>
        <taxon>Actinomycetes</taxon>
        <taxon>Streptosporangiales</taxon>
        <taxon>Thermomonosporaceae</taxon>
        <taxon>Actinomadura</taxon>
    </lineage>
</organism>
<evidence type="ECO:0000256" key="2">
    <source>
        <dbReference type="SAM" id="Phobius"/>
    </source>
</evidence>
<gene>
    <name evidence="3" type="ORF">ETD83_29345</name>
</gene>
<sequence length="197" mass="21888">MRLLIVRPGEGIARMNYPPPSRRAFDGHSSGLNVPAATSRRGNRLHTFGEILATLGMAVLLFVAYEFWGRAWELDGAQRRLDHDLERLWALSAPPRPGQPVGRLHVPRLRKRWVVVSGVTPGALARGPGRYPGADEPGDLGNVAVAGHRMPSVFWNLDRLRAGDPVVAETRTGWFVYRVVRVRVVRPTQVEVVARNP</sequence>
<dbReference type="InterPro" id="IPR023365">
    <property type="entry name" value="Sortase_dom-sf"/>
</dbReference>
<dbReference type="GO" id="GO:0016787">
    <property type="term" value="F:hydrolase activity"/>
    <property type="evidence" value="ECO:0007669"/>
    <property type="project" value="UniProtKB-KW"/>
</dbReference>
<dbReference type="EMBL" id="VCKW01000189">
    <property type="protein sequence ID" value="TMQ91787.1"/>
    <property type="molecule type" value="Genomic_DNA"/>
</dbReference>
<comment type="caution">
    <text evidence="3">The sequence shown here is derived from an EMBL/GenBank/DDBJ whole genome shotgun (WGS) entry which is preliminary data.</text>
</comment>
<dbReference type="Proteomes" id="UP000309174">
    <property type="component" value="Unassembled WGS sequence"/>
</dbReference>
<evidence type="ECO:0000256" key="1">
    <source>
        <dbReference type="ARBA" id="ARBA00022801"/>
    </source>
</evidence>
<feature type="non-terminal residue" evidence="3">
    <location>
        <position position="197"/>
    </location>
</feature>
<name>A0A5C4J4H1_9ACTN</name>
<keyword evidence="2" id="KW-1133">Transmembrane helix</keyword>
<accession>A0A5C4J4H1</accession>
<dbReference type="Pfam" id="PF04203">
    <property type="entry name" value="Sortase"/>
    <property type="match status" value="1"/>
</dbReference>
<dbReference type="Gene3D" id="2.40.260.10">
    <property type="entry name" value="Sortase"/>
    <property type="match status" value="1"/>
</dbReference>
<evidence type="ECO:0000313" key="4">
    <source>
        <dbReference type="Proteomes" id="UP000309174"/>
    </source>
</evidence>
<dbReference type="SUPFAM" id="SSF63817">
    <property type="entry name" value="Sortase"/>
    <property type="match status" value="1"/>
</dbReference>
<keyword evidence="4" id="KW-1185">Reference proteome</keyword>
<dbReference type="AlphaFoldDB" id="A0A5C4J4H1"/>
<reference evidence="3 4" key="1">
    <citation type="submission" date="2019-05" db="EMBL/GenBank/DDBJ databases">
        <title>Draft genome sequence of Actinomadura sp. 14C53.</title>
        <authorList>
            <person name="Saricaoglu S."/>
            <person name="Isik K."/>
        </authorList>
    </citation>
    <scope>NUCLEOTIDE SEQUENCE [LARGE SCALE GENOMIC DNA]</scope>
    <source>
        <strain evidence="3 4">14C53</strain>
    </source>
</reference>
<proteinExistence type="predicted"/>
<dbReference type="InterPro" id="IPR042003">
    <property type="entry name" value="Sortase_E"/>
</dbReference>
<keyword evidence="2" id="KW-0812">Transmembrane</keyword>
<keyword evidence="2" id="KW-0472">Membrane</keyword>
<dbReference type="CDD" id="cd05830">
    <property type="entry name" value="Sortase_E"/>
    <property type="match status" value="1"/>
</dbReference>
<dbReference type="OrthoDB" id="5242879at2"/>